<dbReference type="InterPro" id="IPR016130">
    <property type="entry name" value="Tyr_Pase_AS"/>
</dbReference>
<dbReference type="InterPro" id="IPR029021">
    <property type="entry name" value="Prot-tyrosine_phosphatase-like"/>
</dbReference>
<gene>
    <name evidence="2" type="ORF">ACFSC0_18040</name>
</gene>
<evidence type="ECO:0000313" key="3">
    <source>
        <dbReference type="Proteomes" id="UP001597237"/>
    </source>
</evidence>
<evidence type="ECO:0000259" key="1">
    <source>
        <dbReference type="Pfam" id="PF00102"/>
    </source>
</evidence>
<evidence type="ECO:0000313" key="2">
    <source>
        <dbReference type="EMBL" id="MFD1785307.1"/>
    </source>
</evidence>
<name>A0ABW4N5A5_9CAUL</name>
<dbReference type="EMBL" id="JBHUEY010000006">
    <property type="protein sequence ID" value="MFD1785307.1"/>
    <property type="molecule type" value="Genomic_DNA"/>
</dbReference>
<accession>A0ABW4N5A5</accession>
<dbReference type="Gene3D" id="3.90.190.10">
    <property type="entry name" value="Protein tyrosine phosphatase superfamily"/>
    <property type="match status" value="1"/>
</dbReference>
<dbReference type="InterPro" id="IPR000242">
    <property type="entry name" value="PTP_cat"/>
</dbReference>
<dbReference type="Proteomes" id="UP001597237">
    <property type="component" value="Unassembled WGS sequence"/>
</dbReference>
<organism evidence="2 3">
    <name type="scientific">Phenylobacterium terrae</name>
    <dbReference type="NCBI Taxonomy" id="2665495"/>
    <lineage>
        <taxon>Bacteria</taxon>
        <taxon>Pseudomonadati</taxon>
        <taxon>Pseudomonadota</taxon>
        <taxon>Alphaproteobacteria</taxon>
        <taxon>Caulobacterales</taxon>
        <taxon>Caulobacteraceae</taxon>
        <taxon>Phenylobacterium</taxon>
    </lineage>
</organism>
<dbReference type="RefSeq" id="WP_377282259.1">
    <property type="nucleotide sequence ID" value="NZ_JBHRSI010000005.1"/>
</dbReference>
<reference evidence="3" key="1">
    <citation type="journal article" date="2019" name="Int. J. Syst. Evol. Microbiol.">
        <title>The Global Catalogue of Microorganisms (GCM) 10K type strain sequencing project: providing services to taxonomists for standard genome sequencing and annotation.</title>
        <authorList>
            <consortium name="The Broad Institute Genomics Platform"/>
            <consortium name="The Broad Institute Genome Sequencing Center for Infectious Disease"/>
            <person name="Wu L."/>
            <person name="Ma J."/>
        </authorList>
    </citation>
    <scope>NUCLEOTIDE SEQUENCE [LARGE SCALE GENOMIC DNA]</scope>
    <source>
        <strain evidence="3">DFY28</strain>
    </source>
</reference>
<proteinExistence type="predicted"/>
<dbReference type="Pfam" id="PF00102">
    <property type="entry name" value="Y_phosphatase"/>
    <property type="match status" value="1"/>
</dbReference>
<keyword evidence="3" id="KW-1185">Reference proteome</keyword>
<dbReference type="SUPFAM" id="SSF52799">
    <property type="entry name" value="(Phosphotyrosine protein) phosphatases II"/>
    <property type="match status" value="1"/>
</dbReference>
<protein>
    <submittedName>
        <fullName evidence="2">Tyrosine phosphatase family protein</fullName>
    </submittedName>
</protein>
<dbReference type="PROSITE" id="PS00383">
    <property type="entry name" value="TYR_PHOSPHATASE_1"/>
    <property type="match status" value="1"/>
</dbReference>
<sequence>MILIVCGLAPLPEVIAARRPSHVITLLDPATLIETPAGIAPERHLRLGVNDICEAAEGMIPPDETAVARILEFGRTWDETAPMVVHCWAGISRSTASAFALACERSPEVSELEIARLMRQAAPHAYPNRRIVALADDMLGRRGRMVDAVEAIGGNGWVSSGVPFDFPVRHR</sequence>
<feature type="domain" description="Tyrosine-protein phosphatase" evidence="1">
    <location>
        <begin position="59"/>
        <end position="119"/>
    </location>
</feature>
<comment type="caution">
    <text evidence="2">The sequence shown here is derived from an EMBL/GenBank/DDBJ whole genome shotgun (WGS) entry which is preliminary data.</text>
</comment>